<organism evidence="3 4">
    <name type="scientific">Homoserinimonas hongtaonis</name>
    <dbReference type="NCBI Taxonomy" id="2079791"/>
    <lineage>
        <taxon>Bacteria</taxon>
        <taxon>Bacillati</taxon>
        <taxon>Actinomycetota</taxon>
        <taxon>Actinomycetes</taxon>
        <taxon>Micrococcales</taxon>
        <taxon>Microbacteriaceae</taxon>
        <taxon>Homoserinimonas</taxon>
    </lineage>
</organism>
<reference evidence="4" key="1">
    <citation type="submission" date="2018-04" db="EMBL/GenBank/DDBJ databases">
        <authorList>
            <person name="Liu S."/>
            <person name="Wang Z."/>
            <person name="Li J."/>
        </authorList>
    </citation>
    <scope>NUCLEOTIDE SEQUENCE [LARGE SCALE GENOMIC DNA]</scope>
    <source>
        <strain evidence="4">S1194</strain>
    </source>
</reference>
<keyword evidence="1" id="KW-0472">Membrane</keyword>
<evidence type="ECO:0000313" key="4">
    <source>
        <dbReference type="Proteomes" id="UP000244978"/>
    </source>
</evidence>
<keyword evidence="4" id="KW-1185">Reference proteome</keyword>
<feature type="transmembrane region" description="Helical" evidence="1">
    <location>
        <begin position="12"/>
        <end position="37"/>
    </location>
</feature>
<evidence type="ECO:0000313" key="3">
    <source>
        <dbReference type="EMBL" id="PWB96386.1"/>
    </source>
</evidence>
<dbReference type="Proteomes" id="UP000244978">
    <property type="component" value="Unassembled WGS sequence"/>
</dbReference>
<name>A0A2U1SXQ7_9MICO</name>
<dbReference type="AlphaFoldDB" id="A0A2U1SXQ7"/>
<dbReference type="PANTHER" id="PTHR34351:SF1">
    <property type="entry name" value="SLR1927 PROTEIN"/>
    <property type="match status" value="1"/>
</dbReference>
<dbReference type="PANTHER" id="PTHR34351">
    <property type="entry name" value="SLR1927 PROTEIN-RELATED"/>
    <property type="match status" value="1"/>
</dbReference>
<feature type="transmembrane region" description="Helical" evidence="1">
    <location>
        <begin position="43"/>
        <end position="62"/>
    </location>
</feature>
<proteinExistence type="predicted"/>
<keyword evidence="1" id="KW-0812">Transmembrane</keyword>
<protein>
    <submittedName>
        <fullName evidence="3">DUF58 domain-containing protein</fullName>
    </submittedName>
</protein>
<comment type="caution">
    <text evidence="3">The sequence shown here is derived from an EMBL/GenBank/DDBJ whole genome shotgun (WGS) entry which is preliminary data.</text>
</comment>
<gene>
    <name evidence="3" type="ORF">DF220_12865</name>
</gene>
<keyword evidence="1" id="KW-1133">Transmembrane helix</keyword>
<accession>A0A2U1SXQ7</accession>
<dbReference type="EMBL" id="QEEX01000002">
    <property type="protein sequence ID" value="PWB96386.1"/>
    <property type="molecule type" value="Genomic_DNA"/>
</dbReference>
<feature type="domain" description="DUF58" evidence="2">
    <location>
        <begin position="205"/>
        <end position="282"/>
    </location>
</feature>
<evidence type="ECO:0000259" key="2">
    <source>
        <dbReference type="Pfam" id="PF01882"/>
    </source>
</evidence>
<dbReference type="Pfam" id="PF01882">
    <property type="entry name" value="DUF58"/>
    <property type="match status" value="1"/>
</dbReference>
<evidence type="ECO:0000256" key="1">
    <source>
        <dbReference type="SAM" id="Phobius"/>
    </source>
</evidence>
<sequence>MVGSWMQSVATRVGSVVTGVGWGTAIAVVVAFVIATVAGWSEFLAVAYAGVIVLLVAVLYLVGRNAFTITLDLPHSRVVVGDNAVARITIANPTRHRVFGVKAEVPVGSALSEVALPGLAGGAVFDHEFTVPTARRGMLPVGPVRTVRADPIGLVRREVSWTGRHELFVHPRIIAIPSTSTGLIRDLEGNPTRDITSSDVSFHALREYTAGDERRFIHWKSTAKTGTYMVRQFEETRRSHLVIALSLADRDYASDDEFEMAVSVAGSLGVRAIRDVRNVSVVVGITTPEFAKRKLFGVRALSTLSPGRLLDDLALVEREASSLDLSEVARVTADQVAGLSVAFLICGSTPTAGELRAASTRYPPGVEVVAVVCDPEAVPGLRRVSGLSVLTIGYLEDLRKSLARAAKT</sequence>
<dbReference type="InterPro" id="IPR002881">
    <property type="entry name" value="DUF58"/>
</dbReference>